<protein>
    <submittedName>
        <fullName evidence="2">Uncharacterized protein</fullName>
    </submittedName>
</protein>
<dbReference type="Proteomes" id="UP000198379">
    <property type="component" value="Unassembled WGS sequence"/>
</dbReference>
<organism evidence="2 3">
    <name type="scientific">Dokdonia pacifica</name>
    <dbReference type="NCBI Taxonomy" id="1627892"/>
    <lineage>
        <taxon>Bacteria</taxon>
        <taxon>Pseudomonadati</taxon>
        <taxon>Bacteroidota</taxon>
        <taxon>Flavobacteriia</taxon>
        <taxon>Flavobacteriales</taxon>
        <taxon>Flavobacteriaceae</taxon>
        <taxon>Dokdonia</taxon>
    </lineage>
</organism>
<dbReference type="RefSeq" id="WP_089370118.1">
    <property type="nucleotide sequence ID" value="NZ_BMEP01000002.1"/>
</dbReference>
<dbReference type="OrthoDB" id="1448459at2"/>
<reference evidence="2 3" key="1">
    <citation type="submission" date="2017-06" db="EMBL/GenBank/DDBJ databases">
        <authorList>
            <person name="Kim H.J."/>
            <person name="Triplett B.A."/>
        </authorList>
    </citation>
    <scope>NUCLEOTIDE SEQUENCE [LARGE SCALE GENOMIC DNA]</scope>
    <source>
        <strain evidence="2 3">DSM 25597</strain>
    </source>
</reference>
<sequence length="128" mass="15607">MEAFYFFFEDLNNWSVWDEKGYLIGFLILLITTLFFTLLYYMYFGRKNMKYATVGKWFLFGLLNMIVVFISTLFIEGFAVFDLAFDTIFFEIWLFTLINTIYAFVFYFIFSLIFKRFSIFPKYIPVKF</sequence>
<feature type="transmembrane region" description="Helical" evidence="1">
    <location>
        <begin position="22"/>
        <end position="45"/>
    </location>
</feature>
<feature type="transmembrane region" description="Helical" evidence="1">
    <location>
        <begin position="92"/>
        <end position="114"/>
    </location>
</feature>
<feature type="transmembrane region" description="Helical" evidence="1">
    <location>
        <begin position="57"/>
        <end position="80"/>
    </location>
</feature>
<evidence type="ECO:0000256" key="1">
    <source>
        <dbReference type="SAM" id="Phobius"/>
    </source>
</evidence>
<keyword evidence="3" id="KW-1185">Reference proteome</keyword>
<dbReference type="AlphaFoldDB" id="A0A238W8W9"/>
<evidence type="ECO:0000313" key="3">
    <source>
        <dbReference type="Proteomes" id="UP000198379"/>
    </source>
</evidence>
<gene>
    <name evidence="2" type="ORF">SAMN06265376_101804</name>
</gene>
<keyword evidence="1" id="KW-0812">Transmembrane</keyword>
<keyword evidence="1" id="KW-1133">Transmembrane helix</keyword>
<dbReference type="EMBL" id="FZNY01000001">
    <property type="protein sequence ID" value="SNR42857.1"/>
    <property type="molecule type" value="Genomic_DNA"/>
</dbReference>
<keyword evidence="1" id="KW-0472">Membrane</keyword>
<accession>A0A238W8W9</accession>
<name>A0A238W8W9_9FLAO</name>
<evidence type="ECO:0000313" key="2">
    <source>
        <dbReference type="EMBL" id="SNR42857.1"/>
    </source>
</evidence>
<proteinExistence type="predicted"/>